<evidence type="ECO:0000313" key="2">
    <source>
        <dbReference type="Proteomes" id="UP000278823"/>
    </source>
</evidence>
<gene>
    <name evidence="1" type="ORF">EFQ99_17970</name>
</gene>
<comment type="caution">
    <text evidence="1">The sequence shown here is derived from an EMBL/GenBank/DDBJ whole genome shotgun (WGS) entry which is preliminary data.</text>
</comment>
<dbReference type="EMBL" id="RJTH01000006">
    <property type="protein sequence ID" value="RUM23878.1"/>
    <property type="molecule type" value="Genomic_DNA"/>
</dbReference>
<name>A0A432PI10_9HYPH</name>
<accession>A0A432PI10</accession>
<dbReference type="AlphaFoldDB" id="A0A432PI10"/>
<keyword evidence="2" id="KW-1185">Reference proteome</keyword>
<dbReference type="Proteomes" id="UP000278823">
    <property type="component" value="Unassembled WGS sequence"/>
</dbReference>
<sequence>MGALTTVNTTDAHEDGRISARICAQEAEASIALSTPDEQYLTDRVTGAGGKTYLILLVIAESLTLWDRGKREKKRHCESSHETNARSDIDVGRVGESAVTKGFYIGNVRMPLNRISVHASSKWIIIPEERLWSE</sequence>
<evidence type="ECO:0000313" key="1">
    <source>
        <dbReference type="EMBL" id="RUM23878.1"/>
    </source>
</evidence>
<organism evidence="1 2">
    <name type="scientific">Rhizobium vallis</name>
    <dbReference type="NCBI Taxonomy" id="634290"/>
    <lineage>
        <taxon>Bacteria</taxon>
        <taxon>Pseudomonadati</taxon>
        <taxon>Pseudomonadota</taxon>
        <taxon>Alphaproteobacteria</taxon>
        <taxon>Hyphomicrobiales</taxon>
        <taxon>Rhizobiaceae</taxon>
        <taxon>Rhizobium/Agrobacterium group</taxon>
        <taxon>Rhizobium</taxon>
    </lineage>
</organism>
<protein>
    <submittedName>
        <fullName evidence="1">Uncharacterized protein</fullName>
    </submittedName>
</protein>
<proteinExistence type="predicted"/>
<reference evidence="2" key="1">
    <citation type="submission" date="2018-11" db="EMBL/GenBank/DDBJ databases">
        <title>Rhizobium chutanense sp. nov., isolated from root nodules of Phaseolus vulgaris in China.</title>
        <authorList>
            <person name="Huo Y."/>
        </authorList>
    </citation>
    <scope>NUCLEOTIDE SEQUENCE [LARGE SCALE GENOMIC DNA]</scope>
    <source>
        <strain evidence="2">CCBAU 65647</strain>
    </source>
</reference>